<feature type="domain" description="EF-hand" evidence="1">
    <location>
        <begin position="169"/>
        <end position="204"/>
    </location>
</feature>
<keyword evidence="3" id="KW-1185">Reference proteome</keyword>
<dbReference type="Proteomes" id="UP001549749">
    <property type="component" value="Unassembled WGS sequence"/>
</dbReference>
<reference evidence="2 3" key="1">
    <citation type="submission" date="2024-06" db="EMBL/GenBank/DDBJ databases">
        <title>Chitinophaga defluvii sp. nov., isolated from municipal sewage.</title>
        <authorList>
            <person name="Zhang L."/>
        </authorList>
    </citation>
    <scope>NUCLEOTIDE SEQUENCE [LARGE SCALE GENOMIC DNA]</scope>
    <source>
        <strain evidence="2 3">H8</strain>
    </source>
</reference>
<dbReference type="PROSITE" id="PS00018">
    <property type="entry name" value="EF_HAND_1"/>
    <property type="match status" value="1"/>
</dbReference>
<accession>A0ABV2T2T5</accession>
<evidence type="ECO:0000313" key="2">
    <source>
        <dbReference type="EMBL" id="MET6997348.1"/>
    </source>
</evidence>
<proteinExistence type="predicted"/>
<dbReference type="InterPro" id="IPR002048">
    <property type="entry name" value="EF_hand_dom"/>
</dbReference>
<dbReference type="PROSITE" id="PS50222">
    <property type="entry name" value="EF_HAND_2"/>
    <property type="match status" value="1"/>
</dbReference>
<name>A0ABV2T2T5_9BACT</name>
<protein>
    <recommendedName>
        <fullName evidence="1">EF-hand domain-containing protein</fullName>
    </recommendedName>
</protein>
<evidence type="ECO:0000259" key="1">
    <source>
        <dbReference type="PROSITE" id="PS50222"/>
    </source>
</evidence>
<sequence length="284" mass="31593">MANDTEKNCTNSSVQEYIAHLKGEMEKALQVFAEAAAREGQFNAKLDKATIWAGGLKVMKDQVTETYRLGGVYYDELSRTLEQGKKVSTNAGRGMEAVRWLVYETHQHLDYTEDLMITLKEFNDQIDPKLPRKNANSIVAILDELKKAVDEAIEQVKVLVSTLMQQVQEETDLFKALISAKDEDKDGLVSVLEILKQILLTGQSPDLCGCAKDMEVNGEQYPLAGFHKFKENVEGLAATAQEEMNKAKTARDAETVKRLAAQSKKESLEAAYKAALAARICEVK</sequence>
<dbReference type="EMBL" id="JBEXAC010000001">
    <property type="protein sequence ID" value="MET6997348.1"/>
    <property type="molecule type" value="Genomic_DNA"/>
</dbReference>
<organism evidence="2 3">
    <name type="scientific">Chitinophaga defluvii</name>
    <dbReference type="NCBI Taxonomy" id="3163343"/>
    <lineage>
        <taxon>Bacteria</taxon>
        <taxon>Pseudomonadati</taxon>
        <taxon>Bacteroidota</taxon>
        <taxon>Chitinophagia</taxon>
        <taxon>Chitinophagales</taxon>
        <taxon>Chitinophagaceae</taxon>
        <taxon>Chitinophaga</taxon>
    </lineage>
</organism>
<gene>
    <name evidence="2" type="ORF">ABR189_08195</name>
</gene>
<comment type="caution">
    <text evidence="2">The sequence shown here is derived from an EMBL/GenBank/DDBJ whole genome shotgun (WGS) entry which is preliminary data.</text>
</comment>
<evidence type="ECO:0000313" key="3">
    <source>
        <dbReference type="Proteomes" id="UP001549749"/>
    </source>
</evidence>
<dbReference type="InterPro" id="IPR018247">
    <property type="entry name" value="EF_Hand_1_Ca_BS"/>
</dbReference>
<dbReference type="RefSeq" id="WP_354659986.1">
    <property type="nucleotide sequence ID" value="NZ_JBEXAC010000001.1"/>
</dbReference>